<feature type="transmembrane region" description="Helical" evidence="1">
    <location>
        <begin position="128"/>
        <end position="149"/>
    </location>
</feature>
<feature type="transmembrane region" description="Helical" evidence="1">
    <location>
        <begin position="447"/>
        <end position="470"/>
    </location>
</feature>
<feature type="transmembrane region" description="Helical" evidence="1">
    <location>
        <begin position="477"/>
        <end position="499"/>
    </location>
</feature>
<evidence type="ECO:0000313" key="3">
    <source>
        <dbReference type="Proteomes" id="UP000659124"/>
    </source>
</evidence>
<keyword evidence="3" id="KW-1185">Reference proteome</keyword>
<feature type="transmembrane region" description="Helical" evidence="1">
    <location>
        <begin position="59"/>
        <end position="79"/>
    </location>
</feature>
<feature type="transmembrane region" description="Helical" evidence="1">
    <location>
        <begin position="91"/>
        <end position="108"/>
    </location>
</feature>
<protein>
    <recommendedName>
        <fullName evidence="4">Glycosyltransferase RgtA/B/C/D-like domain-containing protein</fullName>
    </recommendedName>
</protein>
<keyword evidence="1" id="KW-0812">Transmembrane</keyword>
<accession>A0ABR7TMQ9</accession>
<feature type="transmembrane region" description="Helical" evidence="1">
    <location>
        <begin position="505"/>
        <end position="525"/>
    </location>
</feature>
<comment type="caution">
    <text evidence="2">The sequence shown here is derived from an EMBL/GenBank/DDBJ whole genome shotgun (WGS) entry which is preliminary data.</text>
</comment>
<feature type="transmembrane region" description="Helical" evidence="1">
    <location>
        <begin position="242"/>
        <end position="263"/>
    </location>
</feature>
<feature type="transmembrane region" description="Helical" evidence="1">
    <location>
        <begin position="203"/>
        <end position="235"/>
    </location>
</feature>
<proteinExistence type="predicted"/>
<feature type="transmembrane region" description="Helical" evidence="1">
    <location>
        <begin position="180"/>
        <end position="197"/>
    </location>
</feature>
<feature type="transmembrane region" description="Helical" evidence="1">
    <location>
        <begin position="155"/>
        <end position="173"/>
    </location>
</feature>
<evidence type="ECO:0008006" key="4">
    <source>
        <dbReference type="Google" id="ProtNLM"/>
    </source>
</evidence>
<reference evidence="2 3" key="1">
    <citation type="submission" date="2020-09" db="EMBL/GenBank/DDBJ databases">
        <title>Genome sequences of type strains of Chitinophaga qingshengii and Chitinophaga varians.</title>
        <authorList>
            <person name="Kittiwongwattana C."/>
        </authorList>
    </citation>
    <scope>NUCLEOTIDE SEQUENCE [LARGE SCALE GENOMIC DNA]</scope>
    <source>
        <strain evidence="2 3">JCM 30026</strain>
    </source>
</reference>
<keyword evidence="1" id="KW-1133">Transmembrane helix</keyword>
<evidence type="ECO:0000313" key="2">
    <source>
        <dbReference type="EMBL" id="MBC9931762.1"/>
    </source>
</evidence>
<organism evidence="2 3">
    <name type="scientific">Chitinophaga qingshengii</name>
    <dbReference type="NCBI Taxonomy" id="1569794"/>
    <lineage>
        <taxon>Bacteria</taxon>
        <taxon>Pseudomonadati</taxon>
        <taxon>Bacteroidota</taxon>
        <taxon>Chitinophagia</taxon>
        <taxon>Chitinophagales</taxon>
        <taxon>Chitinophagaceae</taxon>
        <taxon>Chitinophaga</taxon>
    </lineage>
</organism>
<dbReference type="RefSeq" id="WP_188088916.1">
    <property type="nucleotide sequence ID" value="NZ_JACVFC010000002.1"/>
</dbReference>
<sequence length="534" mass="62177">MKTCFVCCPNQGFISTEGVSKIYKTEIVAMPMFSDFLANGSSDFEDFKSFIIRDRFNRLMIWTSMLLIALQLSVFKYFYPYAAFINADSYGYVQCAFYNVGIDIYPIGYSKFLRLFSVFFAGDTSLVVFQYVFNQFSILALLFSLFYFLSPSKGIQFSVLIFVLINPVYLYMANYVSTDSLFLSLSICWVTTLIWILKRASLGIIIIHALVVVLVFMVRYNALYYPFISLIVFWLKRRELKMTLIGIVLTVGLIGIFVLSTSYRYKRLTGVFQFSPFSGWQLANNGMYAYRFVDSVDRKKLPSKFEGIDREVRLYFDTTKRFLNRFPEEMLIASTVYMWKSTSPLRTYMHKKYKGDTTATEFKQWSNMAPLYSEYGSTLIKTYPWAFVKSYLWPNLIKYYVPPVEFLSTYGFSMDTIPNDVRTWFGYTTYKLNNRLNTNNVKILEPYPTISAVMNAVFVALFIISLMIGLKKLNKDLFIICMLFGLCWTINLVFSVFASPIALRFQMFSLTLSMVCNFILLDFLLRKETEEDAK</sequence>
<evidence type="ECO:0000256" key="1">
    <source>
        <dbReference type="SAM" id="Phobius"/>
    </source>
</evidence>
<gene>
    <name evidence="2" type="ORF">ICL07_15350</name>
</gene>
<keyword evidence="1" id="KW-0472">Membrane</keyword>
<dbReference type="Proteomes" id="UP000659124">
    <property type="component" value="Unassembled WGS sequence"/>
</dbReference>
<dbReference type="EMBL" id="JACVFC010000002">
    <property type="protein sequence ID" value="MBC9931762.1"/>
    <property type="molecule type" value="Genomic_DNA"/>
</dbReference>
<name>A0ABR7TMQ9_9BACT</name>